<dbReference type="SUPFAM" id="SSF102588">
    <property type="entry name" value="LmbE-like"/>
    <property type="match status" value="1"/>
</dbReference>
<proteinExistence type="predicted"/>
<evidence type="ECO:0008006" key="3">
    <source>
        <dbReference type="Google" id="ProtNLM"/>
    </source>
</evidence>
<dbReference type="STRING" id="1675527.AIOL_002776"/>
<dbReference type="PANTHER" id="PTHR12993:SF29">
    <property type="entry name" value="BLR3841 PROTEIN"/>
    <property type="match status" value="1"/>
</dbReference>
<dbReference type="EMBL" id="LFTY01000002">
    <property type="protein sequence ID" value="KMW57808.1"/>
    <property type="molecule type" value="Genomic_DNA"/>
</dbReference>
<keyword evidence="2" id="KW-1185">Reference proteome</keyword>
<accession>A0A0J9GW75</accession>
<dbReference type="InterPro" id="IPR024078">
    <property type="entry name" value="LmbE-like_dom_sf"/>
</dbReference>
<dbReference type="RefSeq" id="WP_049643494.1">
    <property type="nucleotide sequence ID" value="NZ_LFTY01000002.1"/>
</dbReference>
<reference evidence="1 2" key="1">
    <citation type="submission" date="2015-06" db="EMBL/GenBank/DDBJ databases">
        <title>Draft genome sequence of an Alphaproteobacteria species associated to the Mediterranean sponge Oscarella lobularis.</title>
        <authorList>
            <person name="Jourda C."/>
            <person name="Santini S."/>
            <person name="Claverie J.-M."/>
        </authorList>
    </citation>
    <scope>NUCLEOTIDE SEQUENCE [LARGE SCALE GENOMIC DNA]</scope>
    <source>
        <strain evidence="1">IGS</strain>
    </source>
</reference>
<protein>
    <recommendedName>
        <fullName evidence="3">4-oxalmesaconate hydratase</fullName>
    </recommendedName>
</protein>
<dbReference type="Pfam" id="PF02585">
    <property type="entry name" value="PIG-L"/>
    <property type="match status" value="1"/>
</dbReference>
<dbReference type="AlphaFoldDB" id="A0A0J9GW75"/>
<name>A0A0J9GW75_9RHOB</name>
<dbReference type="GO" id="GO:0016811">
    <property type="term" value="F:hydrolase activity, acting on carbon-nitrogen (but not peptide) bonds, in linear amides"/>
    <property type="evidence" value="ECO:0007669"/>
    <property type="project" value="TreeGrafter"/>
</dbReference>
<dbReference type="PANTHER" id="PTHR12993">
    <property type="entry name" value="N-ACETYLGLUCOSAMINYL-PHOSPHATIDYLINOSITOL DE-N-ACETYLASE-RELATED"/>
    <property type="match status" value="1"/>
</dbReference>
<dbReference type="Proteomes" id="UP000037178">
    <property type="component" value="Unassembled WGS sequence"/>
</dbReference>
<dbReference type="PATRIC" id="fig|1675527.3.peg.2906"/>
<evidence type="ECO:0000313" key="1">
    <source>
        <dbReference type="EMBL" id="KMW57808.1"/>
    </source>
</evidence>
<dbReference type="Gene3D" id="3.40.50.10320">
    <property type="entry name" value="LmbE-like"/>
    <property type="match status" value="1"/>
</dbReference>
<organism evidence="1 2">
    <name type="scientific">Candidatus Rhodobacter oscarellae</name>
    <dbReference type="NCBI Taxonomy" id="1675527"/>
    <lineage>
        <taxon>Bacteria</taxon>
        <taxon>Pseudomonadati</taxon>
        <taxon>Pseudomonadota</taxon>
        <taxon>Alphaproteobacteria</taxon>
        <taxon>Rhodobacterales</taxon>
        <taxon>Rhodobacter group</taxon>
        <taxon>Rhodobacter</taxon>
    </lineage>
</organism>
<dbReference type="InterPro" id="IPR003737">
    <property type="entry name" value="GlcNAc_PI_deacetylase-related"/>
</dbReference>
<sequence>MSDTKTALIISAHSADFVWRCGGAIALHQKKGYEVTVVCLSYGERGESAKLWKQEGMTLDRVKVERRKEAEAAAQALDVHDIQFFDVGDYPLDLGRETQDRMVDVIRAVQPKWMMSHSKWDPYNTDHMYTTDFALTCRMIAQAWGHNPGQKVLGAPQLYLFEPHQTEQMEWKPNVFLDISEVWDKKRAAIECMQGQEHLWDFYTNVAENRGNHFRRNSGGMAGGRKATHAEGFQMIFPQTVDELA</sequence>
<evidence type="ECO:0000313" key="2">
    <source>
        <dbReference type="Proteomes" id="UP000037178"/>
    </source>
</evidence>
<dbReference type="OrthoDB" id="7253851at2"/>
<comment type="caution">
    <text evidence="1">The sequence shown here is derived from an EMBL/GenBank/DDBJ whole genome shotgun (WGS) entry which is preliminary data.</text>
</comment>
<gene>
    <name evidence="1" type="ORF">AIOL_002776</name>
</gene>